<dbReference type="Proteomes" id="UP000730618">
    <property type="component" value="Unassembled WGS sequence"/>
</dbReference>
<feature type="compositionally biased region" description="Basic and acidic residues" evidence="5">
    <location>
        <begin position="147"/>
        <end position="162"/>
    </location>
</feature>
<keyword evidence="2 3" id="KW-0520">NAD</keyword>
<keyword evidence="2" id="KW-1003">Cell membrane</keyword>
<organism evidence="7 8">
    <name type="scientific">Paenibacillus allorhizosphaerae</name>
    <dbReference type="NCBI Taxonomy" id="2849866"/>
    <lineage>
        <taxon>Bacteria</taxon>
        <taxon>Bacillati</taxon>
        <taxon>Bacillota</taxon>
        <taxon>Bacilli</taxon>
        <taxon>Bacillales</taxon>
        <taxon>Paenibacillaceae</taxon>
        <taxon>Paenibacillus</taxon>
    </lineage>
</organism>
<feature type="compositionally biased region" description="Basic and acidic residues" evidence="5">
    <location>
        <begin position="1"/>
        <end position="11"/>
    </location>
</feature>
<keyword evidence="2 3" id="KW-1278">Translocase</keyword>
<evidence type="ECO:0000256" key="2">
    <source>
        <dbReference type="HAMAP-Rule" id="MF_01357"/>
    </source>
</evidence>
<dbReference type="PROSITE" id="PS00542">
    <property type="entry name" value="COMPLEX1_30K"/>
    <property type="match status" value="1"/>
</dbReference>
<sequence length="339" mass="35624">MSDEQKRDKPETAGASDDVTKKPQSEPPSEGGGGQAGSEAPTATPVEGEAKAAPMSGEPSAAPGADITKAGGAGEPPGGYKEAQAKPEADGEAAPPAAEAAAPVDAEREAKLKAAADARAARAAARAAQAGAEQGDAPAAEAAAPTDAEKEAKAKAAAEARAARASARAAKTAEPEGPKEPSPSQPLLDRLVAILKESNPDCVEDAFVNEKGGHVPYVVVKGDNWLSAAEVLKHHSELKLDYLRNVSGIDMETHMEVAYHLISLEMKRDYVVKVRTNREAPSVPSVTGLWPTANWNEREIYDLFGIDFPGHPDLRRIMMADDWIGHPLRKDYEPLDPEV</sequence>
<gene>
    <name evidence="7" type="primary">ndhJ</name>
    <name evidence="2" type="synonym">nuoC</name>
    <name evidence="7" type="ORF">PAECIP111802_06152</name>
</gene>
<comment type="similarity">
    <text evidence="2 3">Belongs to the complex I 30 kDa subunit family.</text>
</comment>
<comment type="function">
    <text evidence="2">NDH-1 shuttles electrons from NADH, via FMN and iron-sulfur (Fe-S) centers, to quinones in the respiratory chain. The immediate electron acceptor for the enzyme in this species is believed to be a menaquinone. Couples the redox reaction to proton translocation (for every two electrons transferred, four hydrogen ions are translocated across the cytoplasmic membrane), and thus conserves the redox energy in a proton gradient.</text>
</comment>
<keyword evidence="1 2" id="KW-0813">Transport</keyword>
<name>A0ABN7TX63_9BACL</name>
<feature type="domain" description="NADH:ubiquinone oxidoreductase 30kDa subunit" evidence="6">
    <location>
        <begin position="218"/>
        <end position="333"/>
    </location>
</feature>
<dbReference type="HAMAP" id="MF_01357">
    <property type="entry name" value="NDH1_NuoC"/>
    <property type="match status" value="1"/>
</dbReference>
<dbReference type="Pfam" id="PF00329">
    <property type="entry name" value="Complex1_30kDa"/>
    <property type="match status" value="1"/>
</dbReference>
<evidence type="ECO:0000256" key="3">
    <source>
        <dbReference type="RuleBase" id="RU003456"/>
    </source>
</evidence>
<proteinExistence type="inferred from homology"/>
<evidence type="ECO:0000256" key="4">
    <source>
        <dbReference type="RuleBase" id="RU003582"/>
    </source>
</evidence>
<feature type="compositionally biased region" description="Low complexity" evidence="5">
    <location>
        <begin position="121"/>
        <end position="146"/>
    </location>
</feature>
<keyword evidence="2 4" id="KW-0874">Quinone</keyword>
<comment type="subcellular location">
    <subcellularLocation>
        <location evidence="2">Cell membrane</location>
        <topology evidence="2">Peripheral membrane protein</topology>
        <orientation evidence="2">Cytoplasmic side</orientation>
    </subcellularLocation>
</comment>
<dbReference type="InterPro" id="IPR020396">
    <property type="entry name" value="NADH_UbQ_OxRdtase_CS"/>
</dbReference>
<reference evidence="7 8" key="1">
    <citation type="submission" date="2021-06" db="EMBL/GenBank/DDBJ databases">
        <authorList>
            <person name="Criscuolo A."/>
        </authorList>
    </citation>
    <scope>NUCLEOTIDE SEQUENCE [LARGE SCALE GENOMIC DNA]</scope>
    <source>
        <strain evidence="8">CIP 111802</strain>
    </source>
</reference>
<dbReference type="EMBL" id="CAJVCE010000026">
    <property type="protein sequence ID" value="CAG7655588.1"/>
    <property type="molecule type" value="Genomic_DNA"/>
</dbReference>
<evidence type="ECO:0000313" key="8">
    <source>
        <dbReference type="Proteomes" id="UP000730618"/>
    </source>
</evidence>
<dbReference type="PANTHER" id="PTHR10884:SF14">
    <property type="entry name" value="NADH DEHYDROGENASE [UBIQUINONE] IRON-SULFUR PROTEIN 3, MITOCHONDRIAL"/>
    <property type="match status" value="1"/>
</dbReference>
<evidence type="ECO:0000256" key="1">
    <source>
        <dbReference type="ARBA" id="ARBA00022448"/>
    </source>
</evidence>
<dbReference type="InterPro" id="IPR010218">
    <property type="entry name" value="NADH_DH_suC"/>
</dbReference>
<feature type="compositionally biased region" description="Low complexity" evidence="5">
    <location>
        <begin position="92"/>
        <end position="104"/>
    </location>
</feature>
<dbReference type="EC" id="7.1.1.-" evidence="2"/>
<feature type="region of interest" description="Disordered" evidence="5">
    <location>
        <begin position="1"/>
        <end position="186"/>
    </location>
</feature>
<keyword evidence="2" id="KW-0472">Membrane</keyword>
<evidence type="ECO:0000256" key="5">
    <source>
        <dbReference type="SAM" id="MobiDB-lite"/>
    </source>
</evidence>
<evidence type="ECO:0000313" key="7">
    <source>
        <dbReference type="EMBL" id="CAG7655588.1"/>
    </source>
</evidence>
<dbReference type="RefSeq" id="WP_218102345.1">
    <property type="nucleotide sequence ID" value="NZ_CAJVCE010000026.1"/>
</dbReference>
<dbReference type="InterPro" id="IPR001268">
    <property type="entry name" value="NADH_UbQ_OxRdtase_30kDa_su"/>
</dbReference>
<dbReference type="NCBIfam" id="TIGR01961">
    <property type="entry name" value="NuoC_fam"/>
    <property type="match status" value="1"/>
</dbReference>
<feature type="compositionally biased region" description="Basic and acidic residues" evidence="5">
    <location>
        <begin position="105"/>
        <end position="120"/>
    </location>
</feature>
<comment type="caution">
    <text evidence="7">The sequence shown here is derived from an EMBL/GenBank/DDBJ whole genome shotgun (WGS) entry which is preliminary data.</text>
</comment>
<comment type="subunit">
    <text evidence="2">NDH-1 is composed of 14 different subunits. Subunits NuoB, C, D, E, F, and G constitute the peripheral sector of the complex.</text>
</comment>
<accession>A0ABN7TX63</accession>
<protein>
    <recommendedName>
        <fullName evidence="2">NADH-quinone oxidoreductase subunit C</fullName>
        <ecNumber evidence="2">7.1.1.-</ecNumber>
    </recommendedName>
    <alternativeName>
        <fullName evidence="2">NADH dehydrogenase I subunit C</fullName>
    </alternativeName>
    <alternativeName>
        <fullName evidence="2">NDH-1 subunit C</fullName>
    </alternativeName>
</protein>
<dbReference type="PANTHER" id="PTHR10884">
    <property type="entry name" value="NADH DEHYDROGENASE UBIQUINONE IRON-SULFUR PROTEIN 3"/>
    <property type="match status" value="1"/>
</dbReference>
<comment type="catalytic activity">
    <reaction evidence="2 4">
        <text>a quinone + NADH + 5 H(+)(in) = a quinol + NAD(+) + 4 H(+)(out)</text>
        <dbReference type="Rhea" id="RHEA:57888"/>
        <dbReference type="ChEBI" id="CHEBI:15378"/>
        <dbReference type="ChEBI" id="CHEBI:24646"/>
        <dbReference type="ChEBI" id="CHEBI:57540"/>
        <dbReference type="ChEBI" id="CHEBI:57945"/>
        <dbReference type="ChEBI" id="CHEBI:132124"/>
    </reaction>
</comment>
<evidence type="ECO:0000259" key="6">
    <source>
        <dbReference type="Pfam" id="PF00329"/>
    </source>
</evidence>
<keyword evidence="8" id="KW-1185">Reference proteome</keyword>